<accession>A0ABY4VXN1</accession>
<evidence type="ECO:0000313" key="1">
    <source>
        <dbReference type="EMBL" id="USG59682.1"/>
    </source>
</evidence>
<proteinExistence type="predicted"/>
<sequence length="67" mass="7580">MSAFIFSVYNAKVREAVKDNQEHPHISERWASPCMFEVEADSATAAEDCVKKKYPAAEGFVTKRIEN</sequence>
<reference evidence="1" key="1">
    <citation type="submission" date="2022-06" db="EMBL/GenBank/DDBJ databases">
        <title>Sneathiella actinostolidae sp. nov., isolated from a sea anemonein the Western Pacific Ocean.</title>
        <authorList>
            <person name="Wei M.J."/>
        </authorList>
    </citation>
    <scope>NUCLEOTIDE SEQUENCE</scope>
    <source>
        <strain evidence="1">PHK-P5</strain>
    </source>
</reference>
<dbReference type="Proteomes" id="UP001056291">
    <property type="component" value="Chromosome"/>
</dbReference>
<dbReference type="EMBL" id="CP098747">
    <property type="protein sequence ID" value="USG59682.1"/>
    <property type="molecule type" value="Genomic_DNA"/>
</dbReference>
<keyword evidence="2" id="KW-1185">Reference proteome</keyword>
<dbReference type="RefSeq" id="WP_251932452.1">
    <property type="nucleotide sequence ID" value="NZ_CP098747.1"/>
</dbReference>
<organism evidence="1 2">
    <name type="scientific">Sneathiella marina</name>
    <dbReference type="NCBI Taxonomy" id="2950108"/>
    <lineage>
        <taxon>Bacteria</taxon>
        <taxon>Pseudomonadati</taxon>
        <taxon>Pseudomonadota</taxon>
        <taxon>Alphaproteobacteria</taxon>
        <taxon>Sneathiellales</taxon>
        <taxon>Sneathiellaceae</taxon>
        <taxon>Sneathiella</taxon>
    </lineage>
</organism>
<gene>
    <name evidence="1" type="ORF">NBZ79_10860</name>
</gene>
<protein>
    <submittedName>
        <fullName evidence="1">Uncharacterized protein</fullName>
    </submittedName>
</protein>
<name>A0ABY4VXN1_9PROT</name>
<evidence type="ECO:0000313" key="2">
    <source>
        <dbReference type="Proteomes" id="UP001056291"/>
    </source>
</evidence>